<protein>
    <submittedName>
        <fullName evidence="2">Uncharacterized protein</fullName>
    </submittedName>
</protein>
<dbReference type="Proteomes" id="UP000008237">
    <property type="component" value="Unassembled WGS sequence"/>
</dbReference>
<sequence>MVDVCVVDWLQQKNVNGSGVHHVKLYILIGSHNKICSTGPRKKNSTESITKIQQSSQQDSQHRSTQ</sequence>
<accession>E2BHZ4</accession>
<organism evidence="3">
    <name type="scientific">Harpegnathos saltator</name>
    <name type="common">Jerdon's jumping ant</name>
    <dbReference type="NCBI Taxonomy" id="610380"/>
    <lineage>
        <taxon>Eukaryota</taxon>
        <taxon>Metazoa</taxon>
        <taxon>Ecdysozoa</taxon>
        <taxon>Arthropoda</taxon>
        <taxon>Hexapoda</taxon>
        <taxon>Insecta</taxon>
        <taxon>Pterygota</taxon>
        <taxon>Neoptera</taxon>
        <taxon>Endopterygota</taxon>
        <taxon>Hymenoptera</taxon>
        <taxon>Apocrita</taxon>
        <taxon>Aculeata</taxon>
        <taxon>Formicoidea</taxon>
        <taxon>Formicidae</taxon>
        <taxon>Ponerinae</taxon>
        <taxon>Ponerini</taxon>
        <taxon>Harpegnathos</taxon>
    </lineage>
</organism>
<evidence type="ECO:0000313" key="3">
    <source>
        <dbReference type="Proteomes" id="UP000008237"/>
    </source>
</evidence>
<keyword evidence="3" id="KW-1185">Reference proteome</keyword>
<feature type="compositionally biased region" description="Low complexity" evidence="1">
    <location>
        <begin position="46"/>
        <end position="66"/>
    </location>
</feature>
<dbReference type="AlphaFoldDB" id="E2BHZ4"/>
<evidence type="ECO:0000313" key="2">
    <source>
        <dbReference type="EMBL" id="EFN84689.1"/>
    </source>
</evidence>
<evidence type="ECO:0000256" key="1">
    <source>
        <dbReference type="SAM" id="MobiDB-lite"/>
    </source>
</evidence>
<dbReference type="EMBL" id="GL448401">
    <property type="protein sequence ID" value="EFN84689.1"/>
    <property type="molecule type" value="Genomic_DNA"/>
</dbReference>
<gene>
    <name evidence="2" type="ORF">EAI_05690</name>
</gene>
<feature type="region of interest" description="Disordered" evidence="1">
    <location>
        <begin position="37"/>
        <end position="66"/>
    </location>
</feature>
<proteinExistence type="predicted"/>
<reference evidence="2 3" key="1">
    <citation type="journal article" date="2010" name="Science">
        <title>Genomic comparison of the ants Camponotus floridanus and Harpegnathos saltator.</title>
        <authorList>
            <person name="Bonasio R."/>
            <person name="Zhang G."/>
            <person name="Ye C."/>
            <person name="Mutti N.S."/>
            <person name="Fang X."/>
            <person name="Qin N."/>
            <person name="Donahue G."/>
            <person name="Yang P."/>
            <person name="Li Q."/>
            <person name="Li C."/>
            <person name="Zhang P."/>
            <person name="Huang Z."/>
            <person name="Berger S.L."/>
            <person name="Reinberg D."/>
            <person name="Wang J."/>
            <person name="Liebig J."/>
        </authorList>
    </citation>
    <scope>NUCLEOTIDE SEQUENCE [LARGE SCALE GENOMIC DNA]</scope>
    <source>
        <strain evidence="2 3">R22 G/1</strain>
    </source>
</reference>
<name>E2BHZ4_HARSA</name>
<dbReference type="InParanoid" id="E2BHZ4"/>